<proteinExistence type="predicted"/>
<dbReference type="InterPro" id="IPR029058">
    <property type="entry name" value="AB_hydrolase_fold"/>
</dbReference>
<sequence length="82" mass="9149">MVLRAGQIRVPVLFSHGAMDPRIDISETEIMVQALRANGTEAPFICIPDEGRAWQKLASRLAYYRKQAEFLEEQLGVTEASG</sequence>
<feature type="domain" description="Peptidase S9 prolyl oligopeptidase catalytic" evidence="1">
    <location>
        <begin position="8"/>
        <end position="77"/>
    </location>
</feature>
<protein>
    <recommendedName>
        <fullName evidence="1">Peptidase S9 prolyl oligopeptidase catalytic domain-containing protein</fullName>
    </recommendedName>
</protein>
<dbReference type="PATRIC" id="fig|874156.12.peg.1450"/>
<dbReference type="InterPro" id="IPR001375">
    <property type="entry name" value="Peptidase_S9_cat"/>
</dbReference>
<evidence type="ECO:0000313" key="2">
    <source>
        <dbReference type="EMBL" id="KLI63517.1"/>
    </source>
</evidence>
<dbReference type="EMBL" id="LBHU01000002">
    <property type="protein sequence ID" value="KLI63517.1"/>
    <property type="molecule type" value="Genomic_DNA"/>
</dbReference>
<dbReference type="STRING" id="874156.GCA_001021555_01908"/>
<dbReference type="Proteomes" id="UP000053455">
    <property type="component" value="Unassembled WGS sequence"/>
</dbReference>
<gene>
    <name evidence="2" type="ORF">AAV99_07055</name>
</gene>
<dbReference type="Gene3D" id="3.40.50.1820">
    <property type="entry name" value="alpha/beta hydrolase"/>
    <property type="match status" value="1"/>
</dbReference>
<name>A0A0H0XNJ7_9SPHN</name>
<dbReference type="AlphaFoldDB" id="A0A0H0XNJ7"/>
<organism evidence="2 3">
    <name type="scientific">Aurantiacibacter marinus</name>
    <dbReference type="NCBI Taxonomy" id="874156"/>
    <lineage>
        <taxon>Bacteria</taxon>
        <taxon>Pseudomonadati</taxon>
        <taxon>Pseudomonadota</taxon>
        <taxon>Alphaproteobacteria</taxon>
        <taxon>Sphingomonadales</taxon>
        <taxon>Erythrobacteraceae</taxon>
        <taxon>Aurantiacibacter</taxon>
    </lineage>
</organism>
<reference evidence="2 3" key="1">
    <citation type="submission" date="2015-04" db="EMBL/GenBank/DDBJ databases">
        <title>The draft genome sequence of Erythrobacter marinus HWDM-33.</title>
        <authorList>
            <person name="Zhuang L."/>
            <person name="Liu Y."/>
            <person name="Shao Z."/>
        </authorList>
    </citation>
    <scope>NUCLEOTIDE SEQUENCE [LARGE SCALE GENOMIC DNA]</scope>
    <source>
        <strain evidence="2 3">HWDM-33</strain>
    </source>
</reference>
<dbReference type="Pfam" id="PF00326">
    <property type="entry name" value="Peptidase_S9"/>
    <property type="match status" value="1"/>
</dbReference>
<dbReference type="GO" id="GO:0006508">
    <property type="term" value="P:proteolysis"/>
    <property type="evidence" value="ECO:0007669"/>
    <property type="project" value="InterPro"/>
</dbReference>
<accession>A0A0H0XNJ7</accession>
<evidence type="ECO:0000313" key="3">
    <source>
        <dbReference type="Proteomes" id="UP000053455"/>
    </source>
</evidence>
<comment type="caution">
    <text evidence="2">The sequence shown here is derived from an EMBL/GenBank/DDBJ whole genome shotgun (WGS) entry which is preliminary data.</text>
</comment>
<dbReference type="RefSeq" id="WP_047093332.1">
    <property type="nucleotide sequence ID" value="NZ_LDCP01000002.1"/>
</dbReference>
<keyword evidence="3" id="KW-1185">Reference proteome</keyword>
<dbReference type="GO" id="GO:0008236">
    <property type="term" value="F:serine-type peptidase activity"/>
    <property type="evidence" value="ECO:0007669"/>
    <property type="project" value="InterPro"/>
</dbReference>
<evidence type="ECO:0000259" key="1">
    <source>
        <dbReference type="Pfam" id="PF00326"/>
    </source>
</evidence>
<dbReference type="SUPFAM" id="SSF53474">
    <property type="entry name" value="alpha/beta-Hydrolases"/>
    <property type="match status" value="1"/>
</dbReference>